<evidence type="ECO:0000313" key="2">
    <source>
        <dbReference type="Proteomes" id="UP000692954"/>
    </source>
</evidence>
<keyword evidence="2" id="KW-1185">Reference proteome</keyword>
<name>A0A8S1RER8_9CILI</name>
<dbReference type="EMBL" id="CAJJDN010000159">
    <property type="protein sequence ID" value="CAD8125490.1"/>
    <property type="molecule type" value="Genomic_DNA"/>
</dbReference>
<reference evidence="1" key="1">
    <citation type="submission" date="2021-01" db="EMBL/GenBank/DDBJ databases">
        <authorList>
            <consortium name="Genoscope - CEA"/>
            <person name="William W."/>
        </authorList>
    </citation>
    <scope>NUCLEOTIDE SEQUENCE</scope>
</reference>
<accession>A0A8S1RER8</accession>
<organism evidence="1 2">
    <name type="scientific">Paramecium sonneborni</name>
    <dbReference type="NCBI Taxonomy" id="65129"/>
    <lineage>
        <taxon>Eukaryota</taxon>
        <taxon>Sar</taxon>
        <taxon>Alveolata</taxon>
        <taxon>Ciliophora</taxon>
        <taxon>Intramacronucleata</taxon>
        <taxon>Oligohymenophorea</taxon>
        <taxon>Peniculida</taxon>
        <taxon>Parameciidae</taxon>
        <taxon>Paramecium</taxon>
    </lineage>
</organism>
<protein>
    <submittedName>
        <fullName evidence="1">Uncharacterized protein</fullName>
    </submittedName>
</protein>
<comment type="caution">
    <text evidence="1">The sequence shown here is derived from an EMBL/GenBank/DDBJ whole genome shotgun (WGS) entry which is preliminary data.</text>
</comment>
<dbReference type="AlphaFoldDB" id="A0A8S1RER8"/>
<dbReference type="Proteomes" id="UP000692954">
    <property type="component" value="Unassembled WGS sequence"/>
</dbReference>
<dbReference type="OrthoDB" id="10393587at2759"/>
<sequence>MVQLMYSQFDSSQQITNPSAFRIQKAQYGIQINSDGELTIVQFPNDSSFSIDNPLNEDDSQEDQELLEDSDQYIFTPKEFEPNKEFMNCLNQYLKVGNILNKIKK</sequence>
<evidence type="ECO:0000313" key="1">
    <source>
        <dbReference type="EMBL" id="CAD8125490.1"/>
    </source>
</evidence>
<gene>
    <name evidence="1" type="ORF">PSON_ATCC_30995.1.T1590089</name>
</gene>
<proteinExistence type="predicted"/>